<comment type="caution">
    <text evidence="1">The sequence shown here is derived from an EMBL/GenBank/DDBJ whole genome shotgun (WGS) entry which is preliminary data.</text>
</comment>
<organism evidence="1">
    <name type="scientific">marine sediment metagenome</name>
    <dbReference type="NCBI Taxonomy" id="412755"/>
    <lineage>
        <taxon>unclassified sequences</taxon>
        <taxon>metagenomes</taxon>
        <taxon>ecological metagenomes</taxon>
    </lineage>
</organism>
<name>X1B9A7_9ZZZZ</name>
<protein>
    <submittedName>
        <fullName evidence="1">Uncharacterized protein</fullName>
    </submittedName>
</protein>
<feature type="non-terminal residue" evidence="1">
    <location>
        <position position="37"/>
    </location>
</feature>
<dbReference type="EMBL" id="BART01009445">
    <property type="protein sequence ID" value="GAG68546.1"/>
    <property type="molecule type" value="Genomic_DNA"/>
</dbReference>
<gene>
    <name evidence="1" type="ORF">S01H4_20934</name>
</gene>
<sequence length="37" mass="4358">MKQEQIDELYHLLRCMSNETADPRQAFATQHMVYGMA</sequence>
<proteinExistence type="predicted"/>
<dbReference type="AlphaFoldDB" id="X1B9A7"/>
<accession>X1B9A7</accession>
<reference evidence="1" key="1">
    <citation type="journal article" date="2014" name="Front. Microbiol.">
        <title>High frequency of phylogenetically diverse reductive dehalogenase-homologous genes in deep subseafloor sedimentary metagenomes.</title>
        <authorList>
            <person name="Kawai M."/>
            <person name="Futagami T."/>
            <person name="Toyoda A."/>
            <person name="Takaki Y."/>
            <person name="Nishi S."/>
            <person name="Hori S."/>
            <person name="Arai W."/>
            <person name="Tsubouchi T."/>
            <person name="Morono Y."/>
            <person name="Uchiyama I."/>
            <person name="Ito T."/>
            <person name="Fujiyama A."/>
            <person name="Inagaki F."/>
            <person name="Takami H."/>
        </authorList>
    </citation>
    <scope>NUCLEOTIDE SEQUENCE</scope>
    <source>
        <strain evidence="1">Expedition CK06-06</strain>
    </source>
</reference>
<evidence type="ECO:0000313" key="1">
    <source>
        <dbReference type="EMBL" id="GAG68546.1"/>
    </source>
</evidence>